<dbReference type="AlphaFoldDB" id="A0A1M6JFQ8"/>
<feature type="transmembrane region" description="Helical" evidence="1">
    <location>
        <begin position="424"/>
        <end position="445"/>
    </location>
</feature>
<evidence type="ECO:0000256" key="1">
    <source>
        <dbReference type="SAM" id="Phobius"/>
    </source>
</evidence>
<feature type="transmembrane region" description="Helical" evidence="1">
    <location>
        <begin position="130"/>
        <end position="152"/>
    </location>
</feature>
<proteinExistence type="predicted"/>
<feature type="transmembrane region" description="Helical" evidence="1">
    <location>
        <begin position="12"/>
        <end position="32"/>
    </location>
</feature>
<feature type="transmembrane region" description="Helical" evidence="1">
    <location>
        <begin position="172"/>
        <end position="194"/>
    </location>
</feature>
<feature type="transmembrane region" description="Helical" evidence="1">
    <location>
        <begin position="38"/>
        <end position="57"/>
    </location>
</feature>
<keyword evidence="2" id="KW-0436">Ligase</keyword>
<reference evidence="2 3" key="1">
    <citation type="submission" date="2016-11" db="EMBL/GenBank/DDBJ databases">
        <authorList>
            <person name="Jaros S."/>
            <person name="Januszkiewicz K."/>
            <person name="Wedrychowicz H."/>
        </authorList>
    </citation>
    <scope>NUCLEOTIDE SEQUENCE [LARGE SCALE GENOMIC DNA]</scope>
    <source>
        <strain evidence="2 3">DSM 14809</strain>
    </source>
</reference>
<feature type="transmembrane region" description="Helical" evidence="1">
    <location>
        <begin position="315"/>
        <end position="334"/>
    </location>
</feature>
<feature type="transmembrane region" description="Helical" evidence="1">
    <location>
        <begin position="225"/>
        <end position="243"/>
    </location>
</feature>
<dbReference type="Proteomes" id="UP000184185">
    <property type="component" value="Unassembled WGS sequence"/>
</dbReference>
<keyword evidence="1" id="KW-1133">Transmembrane helix</keyword>
<keyword evidence="3" id="KW-1185">Reference proteome</keyword>
<feature type="transmembrane region" description="Helical" evidence="1">
    <location>
        <begin position="280"/>
        <end position="303"/>
    </location>
</feature>
<keyword evidence="1" id="KW-0472">Membrane</keyword>
<dbReference type="RefSeq" id="WP_072918750.1">
    <property type="nucleotide sequence ID" value="NZ_FQYQ01000023.1"/>
</dbReference>
<dbReference type="PANTHER" id="PTHR37422">
    <property type="entry name" value="TEICHURONIC ACID BIOSYNTHESIS PROTEIN TUAE"/>
    <property type="match status" value="1"/>
</dbReference>
<dbReference type="PANTHER" id="PTHR37422:SF13">
    <property type="entry name" value="LIPOPOLYSACCHARIDE BIOSYNTHESIS PROTEIN PA4999-RELATED"/>
    <property type="match status" value="1"/>
</dbReference>
<protein>
    <submittedName>
        <fullName evidence="2">O-Antigen ligase</fullName>
    </submittedName>
</protein>
<gene>
    <name evidence="2" type="ORF">SAMN02745725_02586</name>
</gene>
<name>A0A1M6JFQ8_PSEXY</name>
<feature type="transmembrane region" description="Helical" evidence="1">
    <location>
        <begin position="457"/>
        <end position="481"/>
    </location>
</feature>
<dbReference type="OrthoDB" id="9796676at2"/>
<evidence type="ECO:0000313" key="2">
    <source>
        <dbReference type="EMBL" id="SHJ45432.1"/>
    </source>
</evidence>
<evidence type="ECO:0000313" key="3">
    <source>
        <dbReference type="Proteomes" id="UP000184185"/>
    </source>
</evidence>
<organism evidence="2 3">
    <name type="scientific">Pseudobutyrivibrio xylanivorans DSM 14809</name>
    <dbReference type="NCBI Taxonomy" id="1123012"/>
    <lineage>
        <taxon>Bacteria</taxon>
        <taxon>Bacillati</taxon>
        <taxon>Bacillota</taxon>
        <taxon>Clostridia</taxon>
        <taxon>Lachnospirales</taxon>
        <taxon>Lachnospiraceae</taxon>
        <taxon>Pseudobutyrivibrio</taxon>
    </lineage>
</organism>
<keyword evidence="1" id="KW-0812">Transmembrane</keyword>
<dbReference type="GO" id="GO:0016874">
    <property type="term" value="F:ligase activity"/>
    <property type="evidence" value="ECO:0007669"/>
    <property type="project" value="UniProtKB-KW"/>
</dbReference>
<feature type="transmembrane region" description="Helical" evidence="1">
    <location>
        <begin position="201"/>
        <end position="219"/>
    </location>
</feature>
<accession>A0A1M6JFQ8</accession>
<feature type="transmembrane region" description="Helical" evidence="1">
    <location>
        <begin position="250"/>
        <end position="268"/>
    </location>
</feature>
<sequence length="490" mass="56232">MQNEWLQTIQNMYWVFIFIIYPAIFREAYADIGNAKLIAFYAVSFLFIISNTIIFIYIKCKKQPLPQLNLVKTEKRLLATISLLTLITFIINGRYHETFFGINDYAASFLYIETLIIVFALIRTQRINEVLFCACSSVGLIIVGGIAFIQFLNYDFIHMYDSISPSYSSLTFLSTMSNVDCAGFYFAVMLPFSVFLLTKKWWNTLGALGIIMSTLGVIISSSDTALVGFIVEILLILLVSIEIKEYRNSSFYTLLFVTIGISIIYVMRRNLSVTRNLSSIYMLVTSLPVIVLLLIVSLLLLLINTKAASFKWLKILLMATIMLIFSAPVYIAIITKTVSCDRLSTSPFLSFFSNFLYFDNNWGSGRGYIWKCHLYLFSHGNIINILLGQGACSFKNLYNSNQNLFHDMYGNMYVDILLKDSHNMYLHFLFEYGLLNFLAVLSFLFCRLKYMKKSDNYYYRLKFCALVCAMVMAIAIMSYSIHMAFIPSLL</sequence>
<feature type="transmembrane region" description="Helical" evidence="1">
    <location>
        <begin position="77"/>
        <end position="93"/>
    </location>
</feature>
<dbReference type="InterPro" id="IPR051533">
    <property type="entry name" value="WaaL-like"/>
</dbReference>
<feature type="transmembrane region" description="Helical" evidence="1">
    <location>
        <begin position="105"/>
        <end position="123"/>
    </location>
</feature>
<dbReference type="EMBL" id="FQYQ01000023">
    <property type="protein sequence ID" value="SHJ45432.1"/>
    <property type="molecule type" value="Genomic_DNA"/>
</dbReference>